<comment type="caution">
    <text evidence="1">The sequence shown here is derived from an EMBL/GenBank/DDBJ whole genome shotgun (WGS) entry which is preliminary data.</text>
</comment>
<accession>A0A2G8S904</accession>
<dbReference type="OrthoDB" id="2758552at2759"/>
<dbReference type="AlphaFoldDB" id="A0A2G8S904"/>
<evidence type="ECO:0000313" key="1">
    <source>
        <dbReference type="EMBL" id="PIL30028.1"/>
    </source>
</evidence>
<dbReference type="STRING" id="1077348.A0A2G8S904"/>
<dbReference type="EMBL" id="AYKW01000017">
    <property type="protein sequence ID" value="PIL30028.1"/>
    <property type="molecule type" value="Genomic_DNA"/>
</dbReference>
<proteinExistence type="predicted"/>
<dbReference type="Proteomes" id="UP000230002">
    <property type="component" value="Unassembled WGS sequence"/>
</dbReference>
<sequence length="474" mass="52907">MLVCRRWHSIAIQTASLWTEIDLAARPSSAIYFLERSRADPFRLRANIDETENQQVQSIIRHQRHRISQLALRGPSSAQPEAHASLADVAMPVLRQLTLTFEPRSRADPSTRAHFAKPEHVPALRALLLSGALWVPVGIVPSLTHILVKNMKNVSVSLIWNLLCNTPMLEVFEMSSNTGLAVARSLTPSSGSSLTLPRLRCLTITCAYTNVVHYLVSRLDLPSINAVSFEFLFVQSGTLLERLLPGSLAAHTPTRVTLVIGGDHHTFTAGFQGDGSTVTLSYFNSSDETTPPPEERRQWPFTTFPTLLSLARVTTFRLSSSVWEPQDCLLRLGAHLGSVTELCVMLDPNHDGSFNAAMALRLARALARALLADDPVVFPNLRSLDIDTVDTSRDFIAVLMPALAKRDLDGRRLRHLCVRIGALWPGDPHEDLRATGLFNRVDEGSCRRSDYSSRRNWEREIRHDMPRPPTHGYW</sequence>
<evidence type="ECO:0008006" key="3">
    <source>
        <dbReference type="Google" id="ProtNLM"/>
    </source>
</evidence>
<name>A0A2G8S904_9APHY</name>
<organism evidence="1 2">
    <name type="scientific">Ganoderma sinense ZZ0214-1</name>
    <dbReference type="NCBI Taxonomy" id="1077348"/>
    <lineage>
        <taxon>Eukaryota</taxon>
        <taxon>Fungi</taxon>
        <taxon>Dikarya</taxon>
        <taxon>Basidiomycota</taxon>
        <taxon>Agaricomycotina</taxon>
        <taxon>Agaricomycetes</taxon>
        <taxon>Polyporales</taxon>
        <taxon>Polyporaceae</taxon>
        <taxon>Ganoderma</taxon>
    </lineage>
</organism>
<protein>
    <recommendedName>
        <fullName evidence="3">F-box domain-containing protein</fullName>
    </recommendedName>
</protein>
<keyword evidence="2" id="KW-1185">Reference proteome</keyword>
<reference evidence="1 2" key="1">
    <citation type="journal article" date="2015" name="Sci. Rep.">
        <title>Chromosome-level genome map provides insights into diverse defense mechanisms in the medicinal fungus Ganoderma sinense.</title>
        <authorList>
            <person name="Zhu Y."/>
            <person name="Xu J."/>
            <person name="Sun C."/>
            <person name="Zhou S."/>
            <person name="Xu H."/>
            <person name="Nelson D.R."/>
            <person name="Qian J."/>
            <person name="Song J."/>
            <person name="Luo H."/>
            <person name="Xiang L."/>
            <person name="Li Y."/>
            <person name="Xu Z."/>
            <person name="Ji A."/>
            <person name="Wang L."/>
            <person name="Lu S."/>
            <person name="Hayward A."/>
            <person name="Sun W."/>
            <person name="Li X."/>
            <person name="Schwartz D.C."/>
            <person name="Wang Y."/>
            <person name="Chen S."/>
        </authorList>
    </citation>
    <scope>NUCLEOTIDE SEQUENCE [LARGE SCALE GENOMIC DNA]</scope>
    <source>
        <strain evidence="1 2">ZZ0214-1</strain>
    </source>
</reference>
<evidence type="ECO:0000313" key="2">
    <source>
        <dbReference type="Proteomes" id="UP000230002"/>
    </source>
</evidence>
<gene>
    <name evidence="1" type="ORF">GSI_07940</name>
</gene>